<sequence length="82" mass="9975">MKIFKWWPWLLSFVVIWLLQFWPGGLGPLIGRPYNNYMPLILGWIPGWFFYTLVMYFVGFVWLLLFSLKFLWPLLGEEDDKL</sequence>
<evidence type="ECO:0000256" key="1">
    <source>
        <dbReference type="SAM" id="Phobius"/>
    </source>
</evidence>
<proteinExistence type="predicted"/>
<gene>
    <name evidence="2" type="ORF">C4561_02755</name>
</gene>
<feature type="transmembrane region" description="Helical" evidence="1">
    <location>
        <begin position="6"/>
        <end position="27"/>
    </location>
</feature>
<keyword evidence="1" id="KW-0812">Transmembrane</keyword>
<keyword evidence="1" id="KW-0472">Membrane</keyword>
<accession>A0A3A4ZDP1</accession>
<evidence type="ECO:0000313" key="2">
    <source>
        <dbReference type="EMBL" id="RJR27242.1"/>
    </source>
</evidence>
<evidence type="ECO:0000313" key="3">
    <source>
        <dbReference type="Proteomes" id="UP000265540"/>
    </source>
</evidence>
<reference evidence="2 3" key="1">
    <citation type="journal article" date="2017" name="ISME J.">
        <title>Energy and carbon metabolisms in a deep terrestrial subsurface fluid microbial community.</title>
        <authorList>
            <person name="Momper L."/>
            <person name="Jungbluth S.P."/>
            <person name="Lee M.D."/>
            <person name="Amend J.P."/>
        </authorList>
    </citation>
    <scope>NUCLEOTIDE SEQUENCE [LARGE SCALE GENOMIC DNA]</scope>
    <source>
        <strain evidence="2">SURF_46</strain>
    </source>
</reference>
<dbReference type="AlphaFoldDB" id="A0A3A4ZDP1"/>
<organism evidence="2 3">
    <name type="scientific">candidate division WWE3 bacterium</name>
    <dbReference type="NCBI Taxonomy" id="2053526"/>
    <lineage>
        <taxon>Bacteria</taxon>
        <taxon>Katanobacteria</taxon>
    </lineage>
</organism>
<protein>
    <submittedName>
        <fullName evidence="2">Uncharacterized protein</fullName>
    </submittedName>
</protein>
<comment type="caution">
    <text evidence="2">The sequence shown here is derived from an EMBL/GenBank/DDBJ whole genome shotgun (WGS) entry which is preliminary data.</text>
</comment>
<keyword evidence="1" id="KW-1133">Transmembrane helix</keyword>
<name>A0A3A4ZDP1_UNCKA</name>
<feature type="transmembrane region" description="Helical" evidence="1">
    <location>
        <begin position="48"/>
        <end position="72"/>
    </location>
</feature>
<dbReference type="Proteomes" id="UP000265540">
    <property type="component" value="Unassembled WGS sequence"/>
</dbReference>
<dbReference type="EMBL" id="QZJF01000014">
    <property type="protein sequence ID" value="RJR27242.1"/>
    <property type="molecule type" value="Genomic_DNA"/>
</dbReference>